<feature type="transmembrane region" description="Helical" evidence="5">
    <location>
        <begin position="43"/>
        <end position="64"/>
    </location>
</feature>
<dbReference type="STRING" id="571933.SAMN05216362_13424"/>
<feature type="transmembrane region" description="Helical" evidence="5">
    <location>
        <begin position="12"/>
        <end position="31"/>
    </location>
</feature>
<feature type="transmembrane region" description="Helical" evidence="5">
    <location>
        <begin position="105"/>
        <end position="126"/>
    </location>
</feature>
<reference evidence="6 7" key="1">
    <citation type="submission" date="2016-10" db="EMBL/GenBank/DDBJ databases">
        <authorList>
            <person name="de Groot N.N."/>
        </authorList>
    </citation>
    <scope>NUCLEOTIDE SEQUENCE [LARGE SCALE GENOMIC DNA]</scope>
    <source>
        <strain evidence="6 7">DSM 21633</strain>
    </source>
</reference>
<proteinExistence type="predicted"/>
<dbReference type="OrthoDB" id="1679700at2"/>
<feature type="transmembrane region" description="Helical" evidence="5">
    <location>
        <begin position="160"/>
        <end position="180"/>
    </location>
</feature>
<feature type="transmembrane region" description="Helical" evidence="5">
    <location>
        <begin position="70"/>
        <end position="93"/>
    </location>
</feature>
<dbReference type="Pfam" id="PF02659">
    <property type="entry name" value="Mntp"/>
    <property type="match status" value="1"/>
</dbReference>
<keyword evidence="4 5" id="KW-0472">Membrane</keyword>
<keyword evidence="3 5" id="KW-1133">Transmembrane helix</keyword>
<gene>
    <name evidence="6" type="ORF">SAMN05216362_13424</name>
</gene>
<protein>
    <submittedName>
        <fullName evidence="6">Putative Mn2+ efflux pump MntP</fullName>
    </submittedName>
</protein>
<dbReference type="EMBL" id="FOES01000034">
    <property type="protein sequence ID" value="SEQ92178.1"/>
    <property type="molecule type" value="Genomic_DNA"/>
</dbReference>
<evidence type="ECO:0000256" key="4">
    <source>
        <dbReference type="ARBA" id="ARBA00023136"/>
    </source>
</evidence>
<dbReference type="AlphaFoldDB" id="A0A1H9JZH3"/>
<accession>A0A1H9JZH3</accession>
<keyword evidence="7" id="KW-1185">Reference proteome</keyword>
<dbReference type="InterPro" id="IPR003810">
    <property type="entry name" value="Mntp/YtaF"/>
</dbReference>
<dbReference type="Proteomes" id="UP000199427">
    <property type="component" value="Unassembled WGS sequence"/>
</dbReference>
<evidence type="ECO:0000313" key="6">
    <source>
        <dbReference type="EMBL" id="SEQ92178.1"/>
    </source>
</evidence>
<evidence type="ECO:0000256" key="3">
    <source>
        <dbReference type="ARBA" id="ARBA00022989"/>
    </source>
</evidence>
<sequence>MTFFYESIIPIVLLSVAVGMDAFSVSLSVGLMRVRLRVMASFILLVGIFHVMMPLAGVTLGHLLSHKLGVIAQSIGGWILIIIGAQMIIATMLEKEMTRHMHMAGFTILAFTVSLDSFSVGLSLGMFGLNQVAIIILFGIMSMFLATLGIILAKRGKTILGNYSESLGGFVLIFLGIQMVL</sequence>
<evidence type="ECO:0000256" key="5">
    <source>
        <dbReference type="SAM" id="Phobius"/>
    </source>
</evidence>
<dbReference type="PANTHER" id="PTHR35529:SF1">
    <property type="entry name" value="MANGANESE EFFLUX PUMP MNTP-RELATED"/>
    <property type="match status" value="1"/>
</dbReference>
<evidence type="ECO:0000256" key="1">
    <source>
        <dbReference type="ARBA" id="ARBA00022475"/>
    </source>
</evidence>
<organism evidence="6 7">
    <name type="scientific">Piscibacillus halophilus</name>
    <dbReference type="NCBI Taxonomy" id="571933"/>
    <lineage>
        <taxon>Bacteria</taxon>
        <taxon>Bacillati</taxon>
        <taxon>Bacillota</taxon>
        <taxon>Bacilli</taxon>
        <taxon>Bacillales</taxon>
        <taxon>Bacillaceae</taxon>
        <taxon>Piscibacillus</taxon>
    </lineage>
</organism>
<evidence type="ECO:0000313" key="7">
    <source>
        <dbReference type="Proteomes" id="UP000199427"/>
    </source>
</evidence>
<evidence type="ECO:0000256" key="2">
    <source>
        <dbReference type="ARBA" id="ARBA00022692"/>
    </source>
</evidence>
<keyword evidence="2 5" id="KW-0812">Transmembrane</keyword>
<dbReference type="RefSeq" id="WP_091774801.1">
    <property type="nucleotide sequence ID" value="NZ_CAESCL010000029.1"/>
</dbReference>
<feature type="transmembrane region" description="Helical" evidence="5">
    <location>
        <begin position="132"/>
        <end position="153"/>
    </location>
</feature>
<dbReference type="PANTHER" id="PTHR35529">
    <property type="entry name" value="MANGANESE EFFLUX PUMP MNTP-RELATED"/>
    <property type="match status" value="1"/>
</dbReference>
<name>A0A1H9JZH3_9BACI</name>
<keyword evidence="1" id="KW-1003">Cell membrane</keyword>